<proteinExistence type="predicted"/>
<accession>A0ABM8IBN9</accession>
<evidence type="ECO:0000313" key="4">
    <source>
        <dbReference type="Proteomes" id="UP001496674"/>
    </source>
</evidence>
<dbReference type="Pfam" id="PF20245">
    <property type="entry name" value="DUF6600"/>
    <property type="match status" value="1"/>
</dbReference>
<reference evidence="3 4" key="1">
    <citation type="submission" date="2023-04" db="EMBL/GenBank/DDBJ databases">
        <title>Draft genome sequence of acteroides sedimenti strain YN3PY1.</title>
        <authorList>
            <person name="Yoshida N."/>
        </authorList>
    </citation>
    <scope>NUCLEOTIDE SEQUENCE [LARGE SCALE GENOMIC DNA]</scope>
    <source>
        <strain evidence="3 4">YN3PY1</strain>
    </source>
</reference>
<evidence type="ECO:0000256" key="1">
    <source>
        <dbReference type="SAM" id="MobiDB-lite"/>
    </source>
</evidence>
<feature type="compositionally biased region" description="Polar residues" evidence="1">
    <location>
        <begin position="346"/>
        <end position="358"/>
    </location>
</feature>
<dbReference type="InterPro" id="IPR046535">
    <property type="entry name" value="DUF6600"/>
</dbReference>
<feature type="signal peptide" evidence="2">
    <location>
        <begin position="1"/>
        <end position="30"/>
    </location>
</feature>
<keyword evidence="4" id="KW-1185">Reference proteome</keyword>
<organism evidence="3 4">
    <name type="scientific">Bacteroides sedimenti</name>
    <dbReference type="NCBI Taxonomy" id="2136147"/>
    <lineage>
        <taxon>Bacteria</taxon>
        <taxon>Pseudomonadati</taxon>
        <taxon>Bacteroidota</taxon>
        <taxon>Bacteroidia</taxon>
        <taxon>Bacteroidales</taxon>
        <taxon>Bacteroidaceae</taxon>
        <taxon>Bacteroides</taxon>
    </lineage>
</organism>
<feature type="compositionally biased region" description="Basic and acidic residues" evidence="1">
    <location>
        <begin position="331"/>
        <end position="344"/>
    </location>
</feature>
<feature type="compositionally biased region" description="Basic and acidic residues" evidence="1">
    <location>
        <begin position="359"/>
        <end position="386"/>
    </location>
</feature>
<feature type="compositionally biased region" description="Basic and acidic residues" evidence="1">
    <location>
        <begin position="258"/>
        <end position="287"/>
    </location>
</feature>
<protein>
    <submittedName>
        <fullName evidence="3">Uncharacterized protein</fullName>
    </submittedName>
</protein>
<feature type="region of interest" description="Disordered" evidence="1">
    <location>
        <begin position="254"/>
        <end position="386"/>
    </location>
</feature>
<feature type="chain" id="PRO_5047121078" evidence="2">
    <location>
        <begin position="31"/>
        <end position="386"/>
    </location>
</feature>
<gene>
    <name evidence="3" type="ORF">BSYN_07760</name>
</gene>
<keyword evidence="2" id="KW-0732">Signal</keyword>
<dbReference type="Proteomes" id="UP001496674">
    <property type="component" value="Chromosome"/>
</dbReference>
<evidence type="ECO:0000313" key="3">
    <source>
        <dbReference type="EMBL" id="BEG98511.1"/>
    </source>
</evidence>
<evidence type="ECO:0000256" key="2">
    <source>
        <dbReference type="SAM" id="SignalP"/>
    </source>
</evidence>
<dbReference type="EMBL" id="AP028055">
    <property type="protein sequence ID" value="BEG98511.1"/>
    <property type="molecule type" value="Genomic_DNA"/>
</dbReference>
<dbReference type="PROSITE" id="PS51257">
    <property type="entry name" value="PROKAR_LIPOPROTEIN"/>
    <property type="match status" value="1"/>
</dbReference>
<name>A0ABM8IBN9_9BACE</name>
<sequence length="386" mass="46209">MMFKLIKLIVAMKKQIQIFILMLVLTTSCASFYTETSDQQTNVSFQVFYDQLSPYGQWVDYSNYGYIWIPYARENFAPYSTNGYWALTQYGWAWISDYNWGWATFHYGRWGFDDALGWFWIPGYDWGPAWVNWIQADGYYGWEPMGPGVGINFVFDRRYDRYHDHWCFVRERDFGRRNISRYYVNRSDHERIIGNSRIIDRTYTDKKRRTTYVYGPDRESVQRVTGTRISPFNIKETNKPGQEIRKRDLQIYRPRINRNSDTRDVVPSRVIKQDDVKRRIPGRDIPNKEVTPINKPIVKPENREMPPNRINEQPIQRRDINKPSRTPESTPPERNKSERQRDIINTRPTQNQNVSPDRNSTRERPQKATERQEKSKPERSANPKRE</sequence>